<dbReference type="InterPro" id="IPR032466">
    <property type="entry name" value="Metal_Hydrolase"/>
</dbReference>
<organism evidence="9 10">
    <name type="scientific">Rugosimonospora acidiphila</name>
    <dbReference type="NCBI Taxonomy" id="556531"/>
    <lineage>
        <taxon>Bacteria</taxon>
        <taxon>Bacillati</taxon>
        <taxon>Actinomycetota</taxon>
        <taxon>Actinomycetes</taxon>
        <taxon>Micromonosporales</taxon>
        <taxon>Micromonosporaceae</taxon>
        <taxon>Rugosimonospora</taxon>
    </lineage>
</organism>
<comment type="pathway">
    <text evidence="7">Amino-acid degradation; L-histidine degradation into L-glutamate; N-formimidoyl-L-glutamate from L-histidine: step 3/3.</text>
</comment>
<feature type="binding site" evidence="7">
    <location>
        <position position="83"/>
    </location>
    <ligand>
        <name>Zn(2+)</name>
        <dbReference type="ChEBI" id="CHEBI:29105"/>
    </ligand>
</feature>
<dbReference type="Gene3D" id="3.20.20.140">
    <property type="entry name" value="Metal-dependent hydrolases"/>
    <property type="match status" value="1"/>
</dbReference>
<keyword evidence="2 7" id="KW-0479">Metal-binding</keyword>
<dbReference type="InterPro" id="IPR005920">
    <property type="entry name" value="HutI"/>
</dbReference>
<dbReference type="PANTHER" id="PTHR42752:SF1">
    <property type="entry name" value="IMIDAZOLONEPROPIONASE-RELATED"/>
    <property type="match status" value="1"/>
</dbReference>
<evidence type="ECO:0000256" key="7">
    <source>
        <dbReference type="HAMAP-Rule" id="MF_00372"/>
    </source>
</evidence>
<reference evidence="10" key="1">
    <citation type="journal article" date="2019" name="Int. J. Syst. Evol. Microbiol.">
        <title>The Global Catalogue of Microorganisms (GCM) 10K type strain sequencing project: providing services to taxonomists for standard genome sequencing and annotation.</title>
        <authorList>
            <consortium name="The Broad Institute Genomics Platform"/>
            <consortium name="The Broad Institute Genome Sequencing Center for Infectious Disease"/>
            <person name="Wu L."/>
            <person name="Ma J."/>
        </authorList>
    </citation>
    <scope>NUCLEOTIDE SEQUENCE [LARGE SCALE GENOMIC DNA]</scope>
    <source>
        <strain evidence="10">JCM 18304</strain>
    </source>
</reference>
<dbReference type="Gene3D" id="2.30.40.10">
    <property type="entry name" value="Urease, subunit C, domain 1"/>
    <property type="match status" value="1"/>
</dbReference>
<dbReference type="NCBIfam" id="TIGR01224">
    <property type="entry name" value="hutI"/>
    <property type="match status" value="1"/>
</dbReference>
<comment type="catalytic activity">
    <reaction evidence="7">
        <text>4-imidazolone-5-propanoate + H2O = N-formimidoyl-L-glutamate</text>
        <dbReference type="Rhea" id="RHEA:23660"/>
        <dbReference type="ChEBI" id="CHEBI:15377"/>
        <dbReference type="ChEBI" id="CHEBI:58928"/>
        <dbReference type="ChEBI" id="CHEBI:77893"/>
        <dbReference type="EC" id="3.5.2.7"/>
    </reaction>
</comment>
<dbReference type="PANTHER" id="PTHR42752">
    <property type="entry name" value="IMIDAZOLONEPROPIONASE"/>
    <property type="match status" value="1"/>
</dbReference>
<accession>A0ABP9RP61</accession>
<dbReference type="EMBL" id="BAABJQ010000005">
    <property type="protein sequence ID" value="GAA5183108.1"/>
    <property type="molecule type" value="Genomic_DNA"/>
</dbReference>
<keyword evidence="4 7" id="KW-0369">Histidine metabolism</keyword>
<dbReference type="RefSeq" id="WP_345628506.1">
    <property type="nucleotide sequence ID" value="NZ_BAABJQ010000005.1"/>
</dbReference>
<evidence type="ECO:0000256" key="5">
    <source>
        <dbReference type="ARBA" id="ARBA00022833"/>
    </source>
</evidence>
<feature type="binding site" evidence="7">
    <location>
        <position position="83"/>
    </location>
    <ligand>
        <name>Fe(3+)</name>
        <dbReference type="ChEBI" id="CHEBI:29034"/>
    </ligand>
</feature>
<evidence type="ECO:0000256" key="1">
    <source>
        <dbReference type="ARBA" id="ARBA00012864"/>
    </source>
</evidence>
<feature type="binding site" evidence="7">
    <location>
        <position position="175"/>
    </location>
    <ligand>
        <name>4-imidazolone-5-propanoate</name>
        <dbReference type="ChEBI" id="CHEBI:77893"/>
    </ligand>
</feature>
<dbReference type="InterPro" id="IPR006680">
    <property type="entry name" value="Amidohydro-rel"/>
</dbReference>
<keyword evidence="5 7" id="KW-0862">Zinc</keyword>
<evidence type="ECO:0000256" key="4">
    <source>
        <dbReference type="ARBA" id="ARBA00022808"/>
    </source>
</evidence>
<evidence type="ECO:0000313" key="9">
    <source>
        <dbReference type="EMBL" id="GAA5183108.1"/>
    </source>
</evidence>
<feature type="binding site" evidence="7">
    <location>
        <position position="236"/>
    </location>
    <ligand>
        <name>Zn(2+)</name>
        <dbReference type="ChEBI" id="CHEBI:29105"/>
    </ligand>
</feature>
<feature type="binding site" evidence="7">
    <location>
        <position position="81"/>
    </location>
    <ligand>
        <name>Zn(2+)</name>
        <dbReference type="ChEBI" id="CHEBI:29105"/>
    </ligand>
</feature>
<comment type="caution">
    <text evidence="9">The sequence shown here is derived from an EMBL/GenBank/DDBJ whole genome shotgun (WGS) entry which is preliminary data.</text>
</comment>
<dbReference type="SUPFAM" id="SSF51338">
    <property type="entry name" value="Composite domain of metallo-dependent hydrolases"/>
    <property type="match status" value="2"/>
</dbReference>
<feature type="binding site" evidence="7">
    <location>
        <position position="236"/>
    </location>
    <ligand>
        <name>Fe(3+)</name>
        <dbReference type="ChEBI" id="CHEBI:29034"/>
    </ligand>
</feature>
<dbReference type="EC" id="3.5.2.7" evidence="1 7"/>
<feature type="binding site" evidence="7">
    <location>
        <position position="312"/>
    </location>
    <ligand>
        <name>N-formimidoyl-L-glutamate</name>
        <dbReference type="ChEBI" id="CHEBI:58928"/>
    </ligand>
</feature>
<evidence type="ECO:0000313" key="10">
    <source>
        <dbReference type="Proteomes" id="UP001501570"/>
    </source>
</evidence>
<evidence type="ECO:0000259" key="8">
    <source>
        <dbReference type="Pfam" id="PF01979"/>
    </source>
</evidence>
<keyword evidence="10" id="KW-1185">Reference proteome</keyword>
<dbReference type="SUPFAM" id="SSF51556">
    <property type="entry name" value="Metallo-dependent hydrolases"/>
    <property type="match status" value="1"/>
</dbReference>
<feature type="binding site" evidence="7">
    <location>
        <position position="148"/>
    </location>
    <ligand>
        <name>4-imidazolone-5-propanoate</name>
        <dbReference type="ChEBI" id="CHEBI:77893"/>
    </ligand>
</feature>
<dbReference type="HAMAP" id="MF_00372">
    <property type="entry name" value="HutI"/>
    <property type="match status" value="1"/>
</dbReference>
<keyword evidence="7" id="KW-0963">Cytoplasm</keyword>
<keyword evidence="6 7" id="KW-0408">Iron</keyword>
<comment type="cofactor">
    <cofactor evidence="7">
        <name>Zn(2+)</name>
        <dbReference type="ChEBI" id="CHEBI:29105"/>
    </cofactor>
    <cofactor evidence="7">
        <name>Fe(3+)</name>
        <dbReference type="ChEBI" id="CHEBI:29034"/>
    </cofactor>
    <text evidence="7">Binds 1 zinc or iron ion per subunit.</text>
</comment>
<evidence type="ECO:0000256" key="2">
    <source>
        <dbReference type="ARBA" id="ARBA00022723"/>
    </source>
</evidence>
<feature type="binding site" evidence="7">
    <location>
        <position position="314"/>
    </location>
    <ligand>
        <name>N-formimidoyl-L-glutamate</name>
        <dbReference type="ChEBI" id="CHEBI:58928"/>
    </ligand>
</feature>
<protein>
    <recommendedName>
        <fullName evidence="1 7">Imidazolonepropionase</fullName>
        <ecNumber evidence="1 7">3.5.2.7</ecNumber>
    </recommendedName>
    <alternativeName>
        <fullName evidence="7">Imidazolone-5-propionate hydrolase</fullName>
    </alternativeName>
</protein>
<feature type="binding site" evidence="7">
    <location>
        <position position="310"/>
    </location>
    <ligand>
        <name>Zn(2+)</name>
        <dbReference type="ChEBI" id="CHEBI:29105"/>
    </ligand>
</feature>
<feature type="binding site" evidence="7">
    <location>
        <position position="310"/>
    </location>
    <ligand>
        <name>Fe(3+)</name>
        <dbReference type="ChEBI" id="CHEBI:29034"/>
    </ligand>
</feature>
<feature type="binding site" evidence="7">
    <location>
        <position position="90"/>
    </location>
    <ligand>
        <name>4-imidazolone-5-propanoate</name>
        <dbReference type="ChEBI" id="CHEBI:77893"/>
    </ligand>
</feature>
<dbReference type="Proteomes" id="UP001501570">
    <property type="component" value="Unassembled WGS sequence"/>
</dbReference>
<comment type="function">
    <text evidence="7">Catalyzes the hydrolytic cleavage of the carbon-nitrogen bond in imidazolone-5-propanoate to yield N-formimidoyl-L-glutamate. It is the third step in the universal histidine degradation pathway.</text>
</comment>
<feature type="binding site" evidence="7">
    <location>
        <position position="148"/>
    </location>
    <ligand>
        <name>N-formimidoyl-L-glutamate</name>
        <dbReference type="ChEBI" id="CHEBI:58928"/>
    </ligand>
</feature>
<feature type="binding site" evidence="7">
    <location>
        <position position="81"/>
    </location>
    <ligand>
        <name>Fe(3+)</name>
        <dbReference type="ChEBI" id="CHEBI:29034"/>
    </ligand>
</feature>
<proteinExistence type="inferred from homology"/>
<keyword evidence="3 7" id="KW-0378">Hydrolase</keyword>
<dbReference type="Pfam" id="PF01979">
    <property type="entry name" value="Amidohydro_1"/>
    <property type="match status" value="1"/>
</dbReference>
<dbReference type="InterPro" id="IPR011059">
    <property type="entry name" value="Metal-dep_hydrolase_composite"/>
</dbReference>
<feature type="binding site" evidence="7">
    <location>
        <position position="239"/>
    </location>
    <ligand>
        <name>4-imidazolone-5-propanoate</name>
        <dbReference type="ChEBI" id="CHEBI:77893"/>
    </ligand>
</feature>
<comment type="subcellular location">
    <subcellularLocation>
        <location evidence="7">Cytoplasm</location>
    </subcellularLocation>
</comment>
<evidence type="ECO:0000256" key="3">
    <source>
        <dbReference type="ARBA" id="ARBA00022801"/>
    </source>
</evidence>
<comment type="similarity">
    <text evidence="7">Belongs to the metallo-dependent hydrolases superfamily. HutI family.</text>
</comment>
<feature type="binding site" evidence="7">
    <location>
        <position position="315"/>
    </location>
    <ligand>
        <name>4-imidazolone-5-propanoate</name>
        <dbReference type="ChEBI" id="CHEBI:77893"/>
    </ligand>
</feature>
<gene>
    <name evidence="7 9" type="primary">hutI</name>
    <name evidence="9" type="ORF">GCM10023322_21600</name>
</gene>
<name>A0ABP9RP61_9ACTN</name>
<evidence type="ECO:0000256" key="6">
    <source>
        <dbReference type="ARBA" id="ARBA00023004"/>
    </source>
</evidence>
<feature type="domain" description="Amidohydrolase-related" evidence="8">
    <location>
        <begin position="73"/>
        <end position="372"/>
    </location>
</feature>
<sequence>MSVTGGGPSGGAANLGGGPSLVVDNIGELTTHGPQGTLSDAALVVSGGRVAWIGPSSRVPAADRRIDAAGRAVIPGFVDSHAHLVFAGDRAAEFAARMAGQPYTGGGIRTTVAATRAADDELLRANLARLVAEARRQGTTTIEIKSGYGLTVEDEARSVRLAAEFTAETTYLGAHVVPEGHDPADYVRLVGGPMLEAVRPYARWIDVFCERGAFDPDQAREVLRAGIAAGLGARIHANQLTAGEGVRIAVELGAASADHCTHLSTSDVDALAGSDTVATLLPGAEFSTRSPYPDARALLDAGATVALATDCNPGSSYTSSMPFCLALAVREMRMTPAEALWAATTGSARALRRDDIGHLDVGARADLSILDAPSHLHLAYRPGVPLIHRVIQRGEPT</sequence>